<protein>
    <recommendedName>
        <fullName evidence="4">SSD domain-containing protein</fullName>
    </recommendedName>
</protein>
<keyword evidence="3" id="KW-0812">Transmembrane</keyword>
<accession>A0A0G4EE54</accession>
<gene>
    <name evidence="5" type="ORF">Vbra_4854</name>
</gene>
<feature type="transmembrane region" description="Helical" evidence="3">
    <location>
        <begin position="269"/>
        <end position="288"/>
    </location>
</feature>
<feature type="transmembrane region" description="Helical" evidence="3">
    <location>
        <begin position="300"/>
        <end position="326"/>
    </location>
</feature>
<reference evidence="5 6" key="1">
    <citation type="submission" date="2014-11" db="EMBL/GenBank/DDBJ databases">
        <authorList>
            <person name="Zhu J."/>
            <person name="Qi W."/>
            <person name="Song R."/>
        </authorList>
    </citation>
    <scope>NUCLEOTIDE SEQUENCE [LARGE SCALE GENOMIC DNA]</scope>
</reference>
<feature type="compositionally biased region" description="Basic and acidic residues" evidence="2">
    <location>
        <begin position="842"/>
        <end position="854"/>
    </location>
</feature>
<dbReference type="Pfam" id="PF12349">
    <property type="entry name" value="Sterol-sensing"/>
    <property type="match status" value="1"/>
</dbReference>
<feature type="transmembrane region" description="Helical" evidence="3">
    <location>
        <begin position="403"/>
        <end position="426"/>
    </location>
</feature>
<evidence type="ECO:0000259" key="4">
    <source>
        <dbReference type="PROSITE" id="PS50156"/>
    </source>
</evidence>
<dbReference type="VEuPathDB" id="CryptoDB:Vbra_4854"/>
<dbReference type="EMBL" id="CDMY01000182">
    <property type="protein sequence ID" value="CEL93643.1"/>
    <property type="molecule type" value="Genomic_DNA"/>
</dbReference>
<dbReference type="InParanoid" id="A0A0G4EE54"/>
<dbReference type="OrthoDB" id="6510177at2759"/>
<feature type="transmembrane region" description="Helical" evidence="3">
    <location>
        <begin position="373"/>
        <end position="397"/>
    </location>
</feature>
<evidence type="ECO:0000256" key="2">
    <source>
        <dbReference type="SAM" id="MobiDB-lite"/>
    </source>
</evidence>
<dbReference type="GO" id="GO:0016020">
    <property type="term" value="C:membrane"/>
    <property type="evidence" value="ECO:0007669"/>
    <property type="project" value="TreeGrafter"/>
</dbReference>
<name>A0A0G4EE54_VITBC</name>
<dbReference type="AlphaFoldDB" id="A0A0G4EE54"/>
<proteinExistence type="inferred from homology"/>
<dbReference type="PhylomeDB" id="A0A0G4EE54"/>
<dbReference type="InterPro" id="IPR051697">
    <property type="entry name" value="Patched_domain-protein"/>
</dbReference>
<dbReference type="PANTHER" id="PTHR10796:SF92">
    <property type="entry name" value="PATCHED-RELATED, ISOFORM A"/>
    <property type="match status" value="1"/>
</dbReference>
<keyword evidence="6" id="KW-1185">Reference proteome</keyword>
<dbReference type="Proteomes" id="UP000041254">
    <property type="component" value="Unassembled WGS sequence"/>
</dbReference>
<feature type="transmembrane region" description="Helical" evidence="3">
    <location>
        <begin position="479"/>
        <end position="499"/>
    </location>
</feature>
<feature type="transmembrane region" description="Helical" evidence="3">
    <location>
        <begin position="692"/>
        <end position="722"/>
    </location>
</feature>
<feature type="transmembrane region" description="Helical" evidence="3">
    <location>
        <begin position="742"/>
        <end position="766"/>
    </location>
</feature>
<feature type="transmembrane region" description="Helical" evidence="3">
    <location>
        <begin position="35"/>
        <end position="55"/>
    </location>
</feature>
<dbReference type="OMA" id="MWHITFF"/>
<dbReference type="PROSITE" id="PS50156">
    <property type="entry name" value="SSD"/>
    <property type="match status" value="1"/>
</dbReference>
<dbReference type="InterPro" id="IPR053958">
    <property type="entry name" value="HMGCR/SNAP/NPC1-like_SSD"/>
</dbReference>
<dbReference type="SUPFAM" id="SSF82866">
    <property type="entry name" value="Multidrug efflux transporter AcrB transmembrane domain"/>
    <property type="match status" value="2"/>
</dbReference>
<evidence type="ECO:0000256" key="1">
    <source>
        <dbReference type="ARBA" id="ARBA00005585"/>
    </source>
</evidence>
<sequence length="908" mass="100288">MGRSWFGILHAFDHLLASAFYRLSHMAGRNKVPFILIPVALALAGLATFLSLMVYEPRMDALYFPTDSRAVYDDAAVEKIWGDQGIRFSQVMLVWQGNFDANVLTAERFAKAHKVVQGILTDRVDHDGKTVNFTDVCVRSRTPDDSCFLLSVFNGWNNETLPSTDEQLIEQLNAPTRVDRWKRPLRDEVPLLLAKAHYDSESRVDSAAAYHFIFGTKPTDEGTSWEGNLVSRFIDVNTEEWGESEGFRVYVRTEHSIDTEVERSVGGNLLLMSVVFIILIGYAVSVTYRHRNLVRSQMLVALTGVAIVGLSLCLTYGICALAGIPFTAVVGLSPFLILGIGVDNIFIIINTLHERDPDLESRERVSLTMKECGPSITMTTLTSFVAFAAGAGASFPVVSGFCIYTSIAILCAFLMTITAFLACVHLDAIRQSRNRIDLVFCKSRDPKAYKGSHQRLPWGPTAIVKVHLGPFLARPIVKALVVLSFLSLLAGGIVGMLHLEQGLPVHELGPYGSFLRAYYAAEKKLGLEEPAQQLDLTVSISGLDFTSADDMGQLEQLTRDLEDSEYAHPERRKAITSFVRAYDQWRSANEVALAPAAFYDHLGTFLKQQGAPLQRFVVLDEADGTIKHMRISVRTVGLPFKDQADLMVSFREVVDGSKLSARSDVDVYITHPYFFRFEQEVAILGQTMQTMLIAAAAVLVITFIFLSHPLTVLFVLLIILMIDANLMGYMTWWNVPLDATSMISLVLSIGFSVDYSAHLAHAFMLAPGTRDERMQQALSTMGVSIANGGMSTLLATLPLAGAPAYVFRVYFKMMFMSVVFGVLHGLLFLPVLLSLIGPKPMSRAEDAGDEESHKQKSKTSSQADDTTTHSSHGESCDVSEGSDEDEARRASETTADDEAGRIDHEHQV</sequence>
<evidence type="ECO:0000313" key="6">
    <source>
        <dbReference type="Proteomes" id="UP000041254"/>
    </source>
</evidence>
<dbReference type="PANTHER" id="PTHR10796">
    <property type="entry name" value="PATCHED-RELATED"/>
    <property type="match status" value="1"/>
</dbReference>
<feature type="transmembrane region" description="Helical" evidence="3">
    <location>
        <begin position="332"/>
        <end position="352"/>
    </location>
</feature>
<keyword evidence="3" id="KW-0472">Membrane</keyword>
<feature type="transmembrane region" description="Helical" evidence="3">
    <location>
        <begin position="813"/>
        <end position="836"/>
    </location>
</feature>
<feature type="transmembrane region" description="Helical" evidence="3">
    <location>
        <begin position="778"/>
        <end position="801"/>
    </location>
</feature>
<feature type="compositionally biased region" description="Basic and acidic residues" evidence="2">
    <location>
        <begin position="898"/>
        <end position="908"/>
    </location>
</feature>
<feature type="region of interest" description="Disordered" evidence="2">
    <location>
        <begin position="842"/>
        <end position="908"/>
    </location>
</feature>
<keyword evidence="3" id="KW-1133">Transmembrane helix</keyword>
<dbReference type="InterPro" id="IPR000731">
    <property type="entry name" value="SSD"/>
</dbReference>
<feature type="compositionally biased region" description="Polar residues" evidence="2">
    <location>
        <begin position="858"/>
        <end position="870"/>
    </location>
</feature>
<organism evidence="5 6">
    <name type="scientific">Vitrella brassicaformis (strain CCMP3155)</name>
    <dbReference type="NCBI Taxonomy" id="1169540"/>
    <lineage>
        <taxon>Eukaryota</taxon>
        <taxon>Sar</taxon>
        <taxon>Alveolata</taxon>
        <taxon>Colpodellida</taxon>
        <taxon>Vitrellaceae</taxon>
        <taxon>Vitrella</taxon>
    </lineage>
</organism>
<comment type="similarity">
    <text evidence="1">Belongs to the patched family.</text>
</comment>
<evidence type="ECO:0000313" key="5">
    <source>
        <dbReference type="EMBL" id="CEL93643.1"/>
    </source>
</evidence>
<feature type="domain" description="SSD" evidence="4">
    <location>
        <begin position="268"/>
        <end position="426"/>
    </location>
</feature>
<dbReference type="Gene3D" id="1.20.1640.10">
    <property type="entry name" value="Multidrug efflux transporter AcrB transmembrane domain"/>
    <property type="match status" value="2"/>
</dbReference>
<evidence type="ECO:0000256" key="3">
    <source>
        <dbReference type="SAM" id="Phobius"/>
    </source>
</evidence>